<feature type="compositionally biased region" description="Basic and acidic residues" evidence="1">
    <location>
        <begin position="61"/>
        <end position="70"/>
    </location>
</feature>
<evidence type="ECO:0000256" key="1">
    <source>
        <dbReference type="SAM" id="MobiDB-lite"/>
    </source>
</evidence>
<evidence type="ECO:0008006" key="5">
    <source>
        <dbReference type="Google" id="ProtNLM"/>
    </source>
</evidence>
<dbReference type="Gene3D" id="2.160.20.110">
    <property type="match status" value="4"/>
</dbReference>
<keyword evidence="4" id="KW-1185">Reference proteome</keyword>
<accession>G5ILE4</accession>
<feature type="compositionally biased region" description="Polar residues" evidence="1">
    <location>
        <begin position="71"/>
        <end position="83"/>
    </location>
</feature>
<dbReference type="Proteomes" id="UP000005384">
    <property type="component" value="Unassembled WGS sequence"/>
</dbReference>
<dbReference type="EMBL" id="ADLN01000119">
    <property type="protein sequence ID" value="EHI57697.1"/>
    <property type="molecule type" value="Genomic_DNA"/>
</dbReference>
<evidence type="ECO:0000256" key="2">
    <source>
        <dbReference type="SAM" id="SignalP"/>
    </source>
</evidence>
<keyword evidence="2" id="KW-0732">Signal</keyword>
<name>G5ILE4_9FIRM</name>
<proteinExistence type="predicted"/>
<sequence length="1720" mass="178773">MRAERKKHNRKRWALSLLLAVLIMPGIKPFTAAAEENQAEETTLESITEPVTERQTGLDSEAIKEEDHSTQENTETPQTEAGSVTATVGGISRTVSLKVAPREVVTYADYADWSAVGAAQTEAGLKSSGALAGSGTAEDPWKIGKPEALAWFASKVNAGEMAAGNQNILLTADINLCGDGFGGSVDAPLNWIAITQLSGTFDGGNHTIDYLRGNQALINVVANGTIQNVTIGANGILSGSKCAGIAVAPSGTVIITNCINRANITGSFRAGGIIASGEVGNTQVFISKCGNEGTITITGGIGSGIVGYFSSASMVYYAGIITDCYNKGSIVNRSGDLAGCGGISNAFGEDRQRISNCYNVGSMSGNRLAAIVPGGRGMTSNCFSRSGNGGGLRNGVTALTQTQLQSWAAAYALNGQSMDGSWTYTEGGYPTWGELDRPNDWSVVGQGVIDGLITSPAMPSGDGSVDTPFQIGSAEHLGVLAAKVNTGSPSLNADLLMDINLTGERYKGSTDNPIRWKPIGTSSSVYSGTFNGNGKAIGYMSVVEDGYAGLFGCAGSGAVIKGLGLYTTCSVTASGTTGGNGAAGFVGTVKSDGATDKQITIQNCYNRASITGKTGMTGAFIGNYEGTAGSGTQQISNCYTTGRITTSSGTPGAIAGAFTNGSGGGIKYCYWNKDTSSSSNLNAVGSGAQTTVEDSRAMTTTEMNTAAADGTGGLLENLNKGLGGNGWERSAMRNDGYPIFTVSQIAVNWGDVGAAVMAPLCQDMTSSGTAGQAANPYVIWTAEDLAWFAYQVNNGKPGLCAELKTDINLFGGLYSGFAYNTGDPDIINKALQWIPVGSDEDGKRYTGTFNGNGYTITAMLAKGTEKQGLFGTLGDNAAIRKTSISDCQIETTKGYSGGIAGYVNGKGVEIIECGNKGTLKGTFSGAGMYFGGCVGGADIASETILDGCYNVGNISAPGGNGVGGILGAQLSGGGTAGHAVIRNCMNRGNVEGNIMIGGIVGAATSGTVTITGCYNAGAVSASGGYAGSIEGNYSTAADADITDCLIEAEHVYGGISSNSQVVKSEAFGTWGAAWRLNGSSFKQSTDLSWTYDKTSPYPVLSATGLPPAENWEPVGEALEYGVLKDMEKPTGNGNTTPYQIQTAEQLAWFAWKVNVEKISSSNQNIKLAKDINLFGEKYTGYTGEKNLANIENALKWSPIGNYSYPYQGTFHGGKTEIDGMYLNGDSYLGLIGVAQYPAKVTELGIGVDSKVICKDNFGALLMGAVIPTSNPVEITNCYNLGTIVNEGSDVLVAAFVGDDIRGTRNSAILSNCYNAGDTVAFANLSVGTIDNCYADTTLNPNNGTHEKGDGSGVTSLTTDEMKTSEMAAFLNTYNGTLKTGADRVWYTSLDTEKTKGYPTFKAPTTIAVEFAQDTPEGGSSVTLKDSGSNSVTITDMKLRSFGPADSTFTPGTTGDAGNAFDQTTYTDVTGSDSNYHKYGYTNANANLAFKAGGTDLKGLSQSLNNPVTGLGNVSSVSLGRAAAYTKPEDRYVLLEGASGTDRYEIQMTVKGSVGKTLSVMMPVRVTMAQLTPDGTDHKDYSVDLNITNKNAYPIDGKILKAESKKESGYAVLTPVKASIALSNTGMLAADTGGVRLGLANLAGKSGPLSGEKYYDRDAAAGGTSWMEYRLKYGGVLPYRYFMEYSGIHVAETKQFEYEIGYWFGVSESDYTDTADAVVVR</sequence>
<feature type="chain" id="PRO_5003478726" description="GLUG domain-containing protein" evidence="2">
    <location>
        <begin position="35"/>
        <end position="1720"/>
    </location>
</feature>
<gene>
    <name evidence="3" type="ORF">HMPREF9473_04322</name>
</gene>
<feature type="region of interest" description="Disordered" evidence="1">
    <location>
        <begin position="34"/>
        <end position="83"/>
    </location>
</feature>
<comment type="caution">
    <text evidence="3">The sequence shown here is derived from an EMBL/GenBank/DDBJ whole genome shotgun (WGS) entry which is preliminary data.</text>
</comment>
<organism evidence="3 4">
    <name type="scientific">Hungatella hathewayi WAL-18680</name>
    <dbReference type="NCBI Taxonomy" id="742737"/>
    <lineage>
        <taxon>Bacteria</taxon>
        <taxon>Bacillati</taxon>
        <taxon>Bacillota</taxon>
        <taxon>Clostridia</taxon>
        <taxon>Lachnospirales</taxon>
        <taxon>Lachnospiraceae</taxon>
        <taxon>Hungatella</taxon>
    </lineage>
</organism>
<evidence type="ECO:0000313" key="4">
    <source>
        <dbReference type="Proteomes" id="UP000005384"/>
    </source>
</evidence>
<protein>
    <recommendedName>
        <fullName evidence="5">GLUG domain-containing protein</fullName>
    </recommendedName>
</protein>
<feature type="signal peptide" evidence="2">
    <location>
        <begin position="1"/>
        <end position="34"/>
    </location>
</feature>
<reference evidence="3 4" key="1">
    <citation type="submission" date="2011-08" db="EMBL/GenBank/DDBJ databases">
        <title>The Genome Sequence of Clostridium hathewayi WAL-18680.</title>
        <authorList>
            <consortium name="The Broad Institute Genome Sequencing Platform"/>
            <person name="Earl A."/>
            <person name="Ward D."/>
            <person name="Feldgarden M."/>
            <person name="Gevers D."/>
            <person name="Finegold S.M."/>
            <person name="Summanen P.H."/>
            <person name="Molitoris D.R."/>
            <person name="Song M."/>
            <person name="Daigneault M."/>
            <person name="Allen-Vercoe E."/>
            <person name="Young S.K."/>
            <person name="Zeng Q."/>
            <person name="Gargeya S."/>
            <person name="Fitzgerald M."/>
            <person name="Haas B."/>
            <person name="Abouelleil A."/>
            <person name="Alvarado L."/>
            <person name="Arachchi H.M."/>
            <person name="Berlin A."/>
            <person name="Brown A."/>
            <person name="Chapman S.B."/>
            <person name="Chen Z."/>
            <person name="Dunbar C."/>
            <person name="Freedman E."/>
            <person name="Gearin G."/>
            <person name="Gellesch M."/>
            <person name="Goldberg J."/>
            <person name="Griggs A."/>
            <person name="Gujja S."/>
            <person name="Heiman D."/>
            <person name="Howarth C."/>
            <person name="Larson L."/>
            <person name="Lui A."/>
            <person name="MacDonald P.J.P."/>
            <person name="Montmayeur A."/>
            <person name="Murphy C."/>
            <person name="Neiman D."/>
            <person name="Pearson M."/>
            <person name="Priest M."/>
            <person name="Roberts A."/>
            <person name="Saif S."/>
            <person name="Shea T."/>
            <person name="Shenoy N."/>
            <person name="Sisk P."/>
            <person name="Stolte C."/>
            <person name="Sykes S."/>
            <person name="Wortman J."/>
            <person name="Nusbaum C."/>
            <person name="Birren B."/>
        </authorList>
    </citation>
    <scope>NUCLEOTIDE SEQUENCE [LARGE SCALE GENOMIC DNA]</scope>
    <source>
        <strain evidence="3 4">WAL-18680</strain>
    </source>
</reference>
<dbReference type="PATRIC" id="fig|742737.3.peg.4306"/>
<evidence type="ECO:0000313" key="3">
    <source>
        <dbReference type="EMBL" id="EHI57697.1"/>
    </source>
</evidence>
<dbReference type="HOGENOM" id="CLU_000217_1_0_9"/>
<dbReference type="RefSeq" id="WP_006782310.1">
    <property type="nucleotide sequence ID" value="NZ_JH379029.1"/>
</dbReference>